<dbReference type="CDD" id="cd00761">
    <property type="entry name" value="Glyco_tranf_GTA_type"/>
    <property type="match status" value="1"/>
</dbReference>
<proteinExistence type="inferred from homology"/>
<dbReference type="Gene3D" id="3.40.50.11820">
    <property type="match status" value="1"/>
</dbReference>
<evidence type="ECO:0000256" key="6">
    <source>
        <dbReference type="ARBA" id="ARBA00023136"/>
    </source>
</evidence>
<evidence type="ECO:0000313" key="10">
    <source>
        <dbReference type="Proteomes" id="UP001354931"/>
    </source>
</evidence>
<organism evidence="9 10">
    <name type="scientific">Streptomyces endophyticus</name>
    <dbReference type="NCBI Taxonomy" id="714166"/>
    <lineage>
        <taxon>Bacteria</taxon>
        <taxon>Bacillati</taxon>
        <taxon>Actinomycetota</taxon>
        <taxon>Actinomycetes</taxon>
        <taxon>Kitasatosporales</taxon>
        <taxon>Streptomycetaceae</taxon>
        <taxon>Streptomyces</taxon>
    </lineage>
</organism>
<evidence type="ECO:0000256" key="3">
    <source>
        <dbReference type="ARBA" id="ARBA00022475"/>
    </source>
</evidence>
<evidence type="ECO:0000259" key="8">
    <source>
        <dbReference type="Pfam" id="PF00535"/>
    </source>
</evidence>
<comment type="caution">
    <text evidence="9">The sequence shown here is derived from an EMBL/GenBank/DDBJ whole genome shotgun (WGS) entry which is preliminary data.</text>
</comment>
<keyword evidence="4" id="KW-0808">Transferase</keyword>
<feature type="domain" description="Glycosyltransferase 2-like" evidence="8">
    <location>
        <begin position="6"/>
        <end position="169"/>
    </location>
</feature>
<evidence type="ECO:0000256" key="7">
    <source>
        <dbReference type="SAM" id="MobiDB-lite"/>
    </source>
</evidence>
<keyword evidence="3" id="KW-1003">Cell membrane</keyword>
<dbReference type="Gene3D" id="3.90.550.10">
    <property type="entry name" value="Spore Coat Polysaccharide Biosynthesis Protein SpsA, Chain A"/>
    <property type="match status" value="1"/>
</dbReference>
<keyword evidence="10" id="KW-1185">Reference proteome</keyword>
<keyword evidence="5" id="KW-0777">Teichoic acid biosynthesis</keyword>
<dbReference type="EMBL" id="JAOZYC010000011">
    <property type="protein sequence ID" value="MEB8336528.1"/>
    <property type="molecule type" value="Genomic_DNA"/>
</dbReference>
<dbReference type="SUPFAM" id="SSF53448">
    <property type="entry name" value="Nucleotide-diphospho-sugar transferases"/>
    <property type="match status" value="1"/>
</dbReference>
<dbReference type="Pfam" id="PF00535">
    <property type="entry name" value="Glycos_transf_2"/>
    <property type="match status" value="1"/>
</dbReference>
<evidence type="ECO:0000256" key="4">
    <source>
        <dbReference type="ARBA" id="ARBA00022679"/>
    </source>
</evidence>
<dbReference type="Proteomes" id="UP001354931">
    <property type="component" value="Unassembled WGS sequence"/>
</dbReference>
<keyword evidence="6" id="KW-0472">Membrane</keyword>
<reference evidence="9 10" key="1">
    <citation type="submission" date="2022-10" db="EMBL/GenBank/DDBJ databases">
        <authorList>
            <person name="Xie J."/>
            <person name="Shen N."/>
        </authorList>
    </citation>
    <scope>NUCLEOTIDE SEQUENCE [LARGE SCALE GENOMIC DNA]</scope>
    <source>
        <strain evidence="9 10">YIM65594</strain>
    </source>
</reference>
<dbReference type="Pfam" id="PF04464">
    <property type="entry name" value="Glyphos_transf"/>
    <property type="match status" value="1"/>
</dbReference>
<accession>A0ABU6EXP7</accession>
<name>A0ABU6EXP7_9ACTN</name>
<sequence length="1187" mass="135524">MNTRLSVIVPIYDVEEYLPACLDSLAGQSMKDLEVVMVDDGSPDGSAAIAAEYAARDGRFRLVRKENAGLGAARNTGLGHLSPSSEYIAFVDSDDVVPPDAYRTMVGSLDESGSDFATGNVHHLRGEKTWQAGQMRMLSGEARRRVHIADDPRLIADRIACNKVYRRAFWDRCGFSFPEGVLYEDTPVVLPAYYRAEAVDIVGDPVYYWRLRESWAAPSITQRRTEPQSVRDRIAGVLAVSAFLGTLDDPRAEAFKREYDGRALRDDLRIFLRVLPDGDAAYREAFLREANWFLDQIDPKLVLALPTELRVQWILVRKHAMDELLDLLASRQRWDRVPITGRRRKYAEFTPLTDRGFALPKPALRIDKELTLRSPLRVAEWKGGKLVLEGDAWISRIDAPTRRSSVKAIQLKRDGSRRRTLLPAASVHHPQATTDSGQKSHNYDWAGWHIEIDPERFRKRGVWQEGLWHVGIHVYAAGLFRRGAVWTRGGAAANYPPVHWVDADHRIVPHSVRGALKVRVERVRALITDRRFDGDVLRVEGELRTELRPDERMSLRLTNRATGDRMDYPAEVAGRRRGGALAVTVPLVEVALFVDPEGGDTRPGKRRWSTEWVATNEQGEERHFSTVIREGLADLNTDLSEEFGAAGKDVEIAVTAGANGYLKITSRNRRAIIDRVAELDGKIVFSGRASRRDIGRELVLHASGRADERPARIDWRPDATFTASFDPSVMGGAGGGLPLKAGRWNLFLVGEADEPRTPFVIDRLAVPQFPLHSELKGRRYWLENRWEDFPQLNCRSELGDDERGPYRQLELRTTVYAPMRENEPLRDQVCYFSYNGKQCSDSPRAMHEELIRRRADLRHLWVVRDGQVELPDGLEKVRMWGREWFEALATSRYIVTNGHLPDWFERRPGQVVVQTWHGTMLKQIGHDIATPRFDREYHNRLVREVVNWSLLVSSNRFSTPILRRAFSYRGEILEAGYPRNDRLHAPDRDETATRVRRELGLPQGKKVVLYAPTWRDDSAHSAGQFKFDLKINLAEARARLGEDHVLLIRRHSNIVDVVPQAGDGFVWDVSEYPDIADLYLVADLLITDYSSVMFDYAHLDRPMLFFTYDLDHYRDTLRGFYFDFEADSPGPLLRTSEELIEAIRDIEKVHIAHQDRFSRFQRLFCDLDDGKAAARVVDRMLEQAQEV</sequence>
<feature type="region of interest" description="Disordered" evidence="7">
    <location>
        <begin position="420"/>
        <end position="439"/>
    </location>
</feature>
<dbReference type="RefSeq" id="WP_326014168.1">
    <property type="nucleotide sequence ID" value="NZ_JAOZYC010000011.1"/>
</dbReference>
<dbReference type="InterPro" id="IPR007554">
    <property type="entry name" value="Glycerophosphate_synth"/>
</dbReference>
<dbReference type="InterPro" id="IPR043149">
    <property type="entry name" value="TagF_N"/>
</dbReference>
<dbReference type="SUPFAM" id="SSF53756">
    <property type="entry name" value="UDP-Glycosyltransferase/glycogen phosphorylase"/>
    <property type="match status" value="1"/>
</dbReference>
<dbReference type="InterPro" id="IPR051612">
    <property type="entry name" value="Teichoic_Acid_Biosynth"/>
</dbReference>
<dbReference type="PANTHER" id="PTHR37316:SF3">
    <property type="entry name" value="TEICHOIC ACID GLYCEROL-PHOSPHATE TRANSFERASE"/>
    <property type="match status" value="1"/>
</dbReference>
<comment type="similarity">
    <text evidence="2">Belongs to the CDP-glycerol glycerophosphotransferase family.</text>
</comment>
<dbReference type="Gene3D" id="3.40.50.12580">
    <property type="match status" value="1"/>
</dbReference>
<gene>
    <name evidence="9" type="ORF">OKJ99_03210</name>
</gene>
<evidence type="ECO:0000256" key="2">
    <source>
        <dbReference type="ARBA" id="ARBA00010488"/>
    </source>
</evidence>
<dbReference type="InterPro" id="IPR001173">
    <property type="entry name" value="Glyco_trans_2-like"/>
</dbReference>
<protein>
    <submittedName>
        <fullName evidence="9">Bifunctional glycosyltransferase family 2 protein/CDP-glycerol:glycerophosphate glycerophosphotransferase</fullName>
    </submittedName>
</protein>
<comment type="subcellular location">
    <subcellularLocation>
        <location evidence="1">Cell membrane</location>
        <topology evidence="1">Peripheral membrane protein</topology>
    </subcellularLocation>
</comment>
<dbReference type="PANTHER" id="PTHR37316">
    <property type="entry name" value="TEICHOIC ACID GLYCEROL-PHOSPHATE PRIMASE"/>
    <property type="match status" value="1"/>
</dbReference>
<evidence type="ECO:0000313" key="9">
    <source>
        <dbReference type="EMBL" id="MEB8336528.1"/>
    </source>
</evidence>
<evidence type="ECO:0000256" key="1">
    <source>
        <dbReference type="ARBA" id="ARBA00004202"/>
    </source>
</evidence>
<dbReference type="InterPro" id="IPR029044">
    <property type="entry name" value="Nucleotide-diphossugar_trans"/>
</dbReference>
<dbReference type="InterPro" id="IPR043148">
    <property type="entry name" value="TagF_C"/>
</dbReference>
<evidence type="ECO:0000256" key="5">
    <source>
        <dbReference type="ARBA" id="ARBA00022944"/>
    </source>
</evidence>